<dbReference type="Gene3D" id="3.40.50.11540">
    <property type="entry name" value="NADH-ubiquinone oxidoreductase 51kDa subunit"/>
    <property type="match status" value="1"/>
</dbReference>
<evidence type="ECO:0000313" key="14">
    <source>
        <dbReference type="Proteomes" id="UP000594638"/>
    </source>
</evidence>
<comment type="cofactor">
    <cofactor evidence="1">
        <name>FMN</name>
        <dbReference type="ChEBI" id="CHEBI:58210"/>
    </cofactor>
</comment>
<dbReference type="Gramene" id="OE9A026979T2">
    <property type="protein sequence ID" value="OE9A026979C2"/>
    <property type="gene ID" value="OE9A026979"/>
</dbReference>
<comment type="similarity">
    <text evidence="3">Belongs to the complex I 51 kDa subunit family.</text>
</comment>
<dbReference type="InterPro" id="IPR050837">
    <property type="entry name" value="ComplexI_51kDa_subunit"/>
</dbReference>
<dbReference type="AlphaFoldDB" id="A0A8S0SYU7"/>
<dbReference type="FunFam" id="3.10.20.600:FF:000001">
    <property type="entry name" value="NADH dehydrogenase [ubiquinone] flavoprotein 1, mitochondrial"/>
    <property type="match status" value="1"/>
</dbReference>
<feature type="domain" description="NADH-ubiquinone oxidoreductase 51kDa subunit FMN-binding" evidence="11">
    <location>
        <begin position="103"/>
        <end position="251"/>
    </location>
</feature>
<keyword evidence="4" id="KW-0004">4Fe-4S</keyword>
<dbReference type="SUPFAM" id="SSF142019">
    <property type="entry name" value="Nqo1 FMN-binding domain-like"/>
    <property type="match status" value="1"/>
</dbReference>
<evidence type="ECO:0000256" key="4">
    <source>
        <dbReference type="ARBA" id="ARBA00022485"/>
    </source>
</evidence>
<keyword evidence="8" id="KW-0408">Iron</keyword>
<gene>
    <name evidence="13" type="ORF">OLEA9_A026979</name>
</gene>
<dbReference type="InterPro" id="IPR037225">
    <property type="entry name" value="Nuo51_FMN-bd_sf"/>
</dbReference>
<evidence type="ECO:0000256" key="5">
    <source>
        <dbReference type="ARBA" id="ARBA00022630"/>
    </source>
</evidence>
<keyword evidence="14" id="KW-1185">Reference proteome</keyword>
<evidence type="ECO:0000256" key="1">
    <source>
        <dbReference type="ARBA" id="ARBA00001917"/>
    </source>
</evidence>
<dbReference type="GO" id="GO:0051539">
    <property type="term" value="F:4 iron, 4 sulfur cluster binding"/>
    <property type="evidence" value="ECO:0007669"/>
    <property type="project" value="UniProtKB-KW"/>
</dbReference>
<dbReference type="GO" id="GO:0005739">
    <property type="term" value="C:mitochondrion"/>
    <property type="evidence" value="ECO:0007669"/>
    <property type="project" value="GOC"/>
</dbReference>
<keyword evidence="5" id="KW-0285">Flavoprotein</keyword>
<dbReference type="Gene3D" id="3.10.20.600">
    <property type="match status" value="1"/>
</dbReference>
<evidence type="ECO:0000256" key="6">
    <source>
        <dbReference type="ARBA" id="ARBA00022643"/>
    </source>
</evidence>
<sequence>MSPMKNILSLQKTALIRLPTEKWGLASRFFSTQTATTSTTPQPPPPPPPPEKTHFGGLKDEDRIFTNVYGLHDPFLKGAMKRGDWYRTKDLVLKGTDWIVNEIKKSGLRGRGGAGFASGLKWSFMPKVSDGRPSYLVVNADESEPGTCKDREIMRHDPHKLLEGCLIAGVGMRARAAYIYIRGEYVNERLNLEKARREAYEAGLLGKNACGSALLESLEGKQGKPRLKPPFPANAGLYGCPTTVTNVETVAVSPTILRRGPEWFASFGRKNNSGTKLFCISGHVNKPCTVEEEMSIPLKELLERHCGGVRGGWDNLLAVIPGGSSVPLLPKHICEDVLMDFDALKAVQSGLGTAARRYRMALDDHGEIEGHTICALGSMLRESYSRLLLLDPSIQENANQSS</sequence>
<feature type="compositionally biased region" description="Pro residues" evidence="10">
    <location>
        <begin position="41"/>
        <end position="50"/>
    </location>
</feature>
<organism evidence="13 14">
    <name type="scientific">Olea europaea subsp. europaea</name>
    <dbReference type="NCBI Taxonomy" id="158383"/>
    <lineage>
        <taxon>Eukaryota</taxon>
        <taxon>Viridiplantae</taxon>
        <taxon>Streptophyta</taxon>
        <taxon>Embryophyta</taxon>
        <taxon>Tracheophyta</taxon>
        <taxon>Spermatophyta</taxon>
        <taxon>Magnoliopsida</taxon>
        <taxon>eudicotyledons</taxon>
        <taxon>Gunneridae</taxon>
        <taxon>Pentapetalae</taxon>
        <taxon>asterids</taxon>
        <taxon>lamiids</taxon>
        <taxon>Lamiales</taxon>
        <taxon>Oleaceae</taxon>
        <taxon>Oleeae</taxon>
        <taxon>Olea</taxon>
    </lineage>
</organism>
<dbReference type="InterPro" id="IPR011538">
    <property type="entry name" value="Nuo51_FMN-bd"/>
</dbReference>
<dbReference type="Pfam" id="PF01512">
    <property type="entry name" value="Complex1_51K"/>
    <property type="match status" value="1"/>
</dbReference>
<evidence type="ECO:0000256" key="9">
    <source>
        <dbReference type="ARBA" id="ARBA00023014"/>
    </source>
</evidence>
<dbReference type="NCBIfam" id="NF010120">
    <property type="entry name" value="PRK13596.1"/>
    <property type="match status" value="1"/>
</dbReference>
<keyword evidence="6" id="KW-0288">FMN</keyword>
<dbReference type="PANTHER" id="PTHR11780">
    <property type="entry name" value="NADH-UBIQUINONE OXIDOREDUCTASE FLAVOPROTEIN 1 NDUFV1"/>
    <property type="match status" value="1"/>
</dbReference>
<keyword evidence="9" id="KW-0411">Iron-sulfur</keyword>
<keyword evidence="7" id="KW-0479">Metal-binding</keyword>
<protein>
    <submittedName>
        <fullName evidence="13">NADH dehydrogenase [ubiquinone] flavo 1, mitochondrial</fullName>
    </submittedName>
</protein>
<name>A0A8S0SYU7_OLEEU</name>
<evidence type="ECO:0000256" key="8">
    <source>
        <dbReference type="ARBA" id="ARBA00023004"/>
    </source>
</evidence>
<evidence type="ECO:0000256" key="2">
    <source>
        <dbReference type="ARBA" id="ARBA00001966"/>
    </source>
</evidence>
<dbReference type="InterPro" id="IPR054765">
    <property type="entry name" value="SLBB_dom"/>
</dbReference>
<dbReference type="Proteomes" id="UP000594638">
    <property type="component" value="Unassembled WGS sequence"/>
</dbReference>
<evidence type="ECO:0000256" key="7">
    <source>
        <dbReference type="ARBA" id="ARBA00022723"/>
    </source>
</evidence>
<dbReference type="Pfam" id="PF22461">
    <property type="entry name" value="SLBB_2"/>
    <property type="match status" value="1"/>
</dbReference>
<accession>A0A8S0SYU7</accession>
<evidence type="ECO:0000313" key="13">
    <source>
        <dbReference type="EMBL" id="CAA2997434.1"/>
    </source>
</evidence>
<comment type="caution">
    <text evidence="13">The sequence shown here is derived from an EMBL/GenBank/DDBJ whole genome shotgun (WGS) entry which is preliminary data.</text>
</comment>
<feature type="region of interest" description="Disordered" evidence="10">
    <location>
        <begin position="33"/>
        <end position="55"/>
    </location>
</feature>
<reference evidence="13 14" key="1">
    <citation type="submission" date="2019-12" db="EMBL/GenBank/DDBJ databases">
        <authorList>
            <person name="Alioto T."/>
            <person name="Alioto T."/>
            <person name="Gomez Garrido J."/>
        </authorList>
    </citation>
    <scope>NUCLEOTIDE SEQUENCE [LARGE SCALE GENOMIC DNA]</scope>
</reference>
<evidence type="ECO:0000259" key="11">
    <source>
        <dbReference type="Pfam" id="PF01512"/>
    </source>
</evidence>
<proteinExistence type="inferred from homology"/>
<dbReference type="GO" id="GO:0046872">
    <property type="term" value="F:metal ion binding"/>
    <property type="evidence" value="ECO:0007669"/>
    <property type="project" value="UniProtKB-KW"/>
</dbReference>
<dbReference type="GO" id="GO:0006120">
    <property type="term" value="P:mitochondrial electron transport, NADH to ubiquinone"/>
    <property type="evidence" value="ECO:0007669"/>
    <property type="project" value="TreeGrafter"/>
</dbReference>
<evidence type="ECO:0000259" key="12">
    <source>
        <dbReference type="Pfam" id="PF22461"/>
    </source>
</evidence>
<comment type="cofactor">
    <cofactor evidence="2">
        <name>[4Fe-4S] cluster</name>
        <dbReference type="ChEBI" id="CHEBI:49883"/>
    </cofactor>
</comment>
<dbReference type="OrthoDB" id="42889at2759"/>
<feature type="domain" description="SLBB" evidence="12">
    <location>
        <begin position="276"/>
        <end position="340"/>
    </location>
</feature>
<dbReference type="EMBL" id="CACTIH010005556">
    <property type="protein sequence ID" value="CAA2997434.1"/>
    <property type="molecule type" value="Genomic_DNA"/>
</dbReference>
<dbReference type="SUPFAM" id="SSF142984">
    <property type="entry name" value="Nqo1 middle domain-like"/>
    <property type="match status" value="1"/>
</dbReference>
<evidence type="ECO:0000256" key="3">
    <source>
        <dbReference type="ARBA" id="ARBA00007523"/>
    </source>
</evidence>
<dbReference type="PANTHER" id="PTHR11780:SF10">
    <property type="entry name" value="NADH DEHYDROGENASE [UBIQUINONE] FLAVOPROTEIN 1, MITOCHONDRIAL"/>
    <property type="match status" value="1"/>
</dbReference>
<evidence type="ECO:0000256" key="10">
    <source>
        <dbReference type="SAM" id="MobiDB-lite"/>
    </source>
</evidence>